<dbReference type="Gramene" id="MELO3C033726.2.1">
    <property type="protein sequence ID" value="MELO3C033726.2.1"/>
    <property type="gene ID" value="MELO3C033726.2"/>
</dbReference>
<reference evidence="2" key="1">
    <citation type="submission" date="2023-03" db="UniProtKB">
        <authorList>
            <consortium name="EnsemblPlants"/>
        </authorList>
    </citation>
    <scope>IDENTIFICATION</scope>
</reference>
<feature type="compositionally biased region" description="Basic residues" evidence="1">
    <location>
        <begin position="14"/>
        <end position="31"/>
    </location>
</feature>
<name>A0A9I9EH27_CUCME</name>
<sequence>HIPADAVSNTHPCKASRRPKIPVRSPRRRRPQSPNTQPPKRPRPNTPPHETSPPELARHPNSPAARRPTSTTREDPCRRPVFTLVILQQLFGHQSARFRAFS</sequence>
<dbReference type="AlphaFoldDB" id="A0A9I9EH27"/>
<feature type="compositionally biased region" description="Pro residues" evidence="1">
    <location>
        <begin position="36"/>
        <end position="51"/>
    </location>
</feature>
<protein>
    <submittedName>
        <fullName evidence="2">Uncharacterized protein</fullName>
    </submittedName>
</protein>
<accession>A0A9I9EH27</accession>
<dbReference type="EnsemblPlants" id="MELO3C033726.2.1">
    <property type="protein sequence ID" value="MELO3C033726.2.1"/>
    <property type="gene ID" value="MELO3C033726.2"/>
</dbReference>
<feature type="region of interest" description="Disordered" evidence="1">
    <location>
        <begin position="1"/>
        <end position="79"/>
    </location>
</feature>
<organism evidence="2">
    <name type="scientific">Cucumis melo</name>
    <name type="common">Muskmelon</name>
    <dbReference type="NCBI Taxonomy" id="3656"/>
    <lineage>
        <taxon>Eukaryota</taxon>
        <taxon>Viridiplantae</taxon>
        <taxon>Streptophyta</taxon>
        <taxon>Embryophyta</taxon>
        <taxon>Tracheophyta</taxon>
        <taxon>Spermatophyta</taxon>
        <taxon>Magnoliopsida</taxon>
        <taxon>eudicotyledons</taxon>
        <taxon>Gunneridae</taxon>
        <taxon>Pentapetalae</taxon>
        <taxon>rosids</taxon>
        <taxon>fabids</taxon>
        <taxon>Cucurbitales</taxon>
        <taxon>Cucurbitaceae</taxon>
        <taxon>Benincaseae</taxon>
        <taxon>Cucumis</taxon>
    </lineage>
</organism>
<proteinExistence type="predicted"/>
<evidence type="ECO:0000256" key="1">
    <source>
        <dbReference type="SAM" id="MobiDB-lite"/>
    </source>
</evidence>
<evidence type="ECO:0000313" key="2">
    <source>
        <dbReference type="EnsemblPlants" id="MELO3C033726.2.1"/>
    </source>
</evidence>